<dbReference type="Gene3D" id="3.40.50.300">
    <property type="entry name" value="P-loop containing nucleotide triphosphate hydrolases"/>
    <property type="match status" value="1"/>
</dbReference>
<reference evidence="2 3" key="1">
    <citation type="submission" date="2018-10" db="EMBL/GenBank/DDBJ databases">
        <title>A high-quality apple genome assembly.</title>
        <authorList>
            <person name="Hu J."/>
        </authorList>
    </citation>
    <scope>NUCLEOTIDE SEQUENCE [LARGE SCALE GENOMIC DNA]</scope>
    <source>
        <strain evidence="3">cv. HFTH1</strain>
        <tissue evidence="2">Young leaf</tissue>
    </source>
</reference>
<dbReference type="InterPro" id="IPR001806">
    <property type="entry name" value="Small_GTPase"/>
</dbReference>
<comment type="caution">
    <text evidence="2">The sequence shown here is derived from an EMBL/GenBank/DDBJ whole genome shotgun (WGS) entry which is preliminary data.</text>
</comment>
<dbReference type="Proteomes" id="UP000290289">
    <property type="component" value="Chromosome 2"/>
</dbReference>
<dbReference type="PRINTS" id="PR00449">
    <property type="entry name" value="RASTRNSFRMNG"/>
</dbReference>
<protein>
    <submittedName>
        <fullName evidence="2">Uncharacterized protein</fullName>
    </submittedName>
</protein>
<dbReference type="NCBIfam" id="TIGR00231">
    <property type="entry name" value="small_GTP"/>
    <property type="match status" value="1"/>
</dbReference>
<proteinExistence type="inferred from homology"/>
<gene>
    <name evidence="2" type="ORF">DVH24_026004</name>
</gene>
<dbReference type="Pfam" id="PF00071">
    <property type="entry name" value="Ras"/>
    <property type="match status" value="1"/>
</dbReference>
<dbReference type="PROSITE" id="PS51419">
    <property type="entry name" value="RAB"/>
    <property type="match status" value="1"/>
</dbReference>
<dbReference type="GO" id="GO:0003924">
    <property type="term" value="F:GTPase activity"/>
    <property type="evidence" value="ECO:0007669"/>
    <property type="project" value="InterPro"/>
</dbReference>
<dbReference type="GO" id="GO:0005525">
    <property type="term" value="F:GTP binding"/>
    <property type="evidence" value="ECO:0007669"/>
    <property type="project" value="InterPro"/>
</dbReference>
<dbReference type="InterPro" id="IPR005225">
    <property type="entry name" value="Small_GTP-bd"/>
</dbReference>
<dbReference type="AlphaFoldDB" id="A0A498KGQ2"/>
<dbReference type="InterPro" id="IPR050209">
    <property type="entry name" value="Rab_GTPases_membrane_traffic"/>
</dbReference>
<dbReference type="InterPro" id="IPR027417">
    <property type="entry name" value="P-loop_NTPase"/>
</dbReference>
<keyword evidence="3" id="KW-1185">Reference proteome</keyword>
<name>A0A498KGQ2_MALDO</name>
<sequence length="162" mass="17867">MGPRTGSLSNSRISISPTLPNPLSSLKSVAPLLPPPFPTRLRPATSKPHTQTSISTLLLTLSLPRLTFPVSTVTPSTATVYHRRLDYHRLSGVGKSNLLRFTRNKFNLESKSTIGVEFTTKTLTVDSKLIKAQIWDTAGQERFNEECCWNVDVGCGLIFVNL</sequence>
<accession>A0A498KGQ2</accession>
<evidence type="ECO:0000256" key="1">
    <source>
        <dbReference type="ARBA" id="ARBA00006270"/>
    </source>
</evidence>
<dbReference type="SMART" id="SM00175">
    <property type="entry name" value="RAB"/>
    <property type="match status" value="1"/>
</dbReference>
<evidence type="ECO:0000313" key="2">
    <source>
        <dbReference type="EMBL" id="RXI06868.1"/>
    </source>
</evidence>
<comment type="similarity">
    <text evidence="1">Belongs to the small GTPase superfamily. Rab family.</text>
</comment>
<dbReference type="PANTHER" id="PTHR47979">
    <property type="entry name" value="DRAB11-RELATED"/>
    <property type="match status" value="1"/>
</dbReference>
<dbReference type="EMBL" id="RDQH01000328">
    <property type="protein sequence ID" value="RXI06868.1"/>
    <property type="molecule type" value="Genomic_DNA"/>
</dbReference>
<organism evidence="2 3">
    <name type="scientific">Malus domestica</name>
    <name type="common">Apple</name>
    <name type="synonym">Pyrus malus</name>
    <dbReference type="NCBI Taxonomy" id="3750"/>
    <lineage>
        <taxon>Eukaryota</taxon>
        <taxon>Viridiplantae</taxon>
        <taxon>Streptophyta</taxon>
        <taxon>Embryophyta</taxon>
        <taxon>Tracheophyta</taxon>
        <taxon>Spermatophyta</taxon>
        <taxon>Magnoliopsida</taxon>
        <taxon>eudicotyledons</taxon>
        <taxon>Gunneridae</taxon>
        <taxon>Pentapetalae</taxon>
        <taxon>rosids</taxon>
        <taxon>fabids</taxon>
        <taxon>Rosales</taxon>
        <taxon>Rosaceae</taxon>
        <taxon>Amygdaloideae</taxon>
        <taxon>Maleae</taxon>
        <taxon>Malus</taxon>
    </lineage>
</organism>
<dbReference type="STRING" id="3750.A0A498KGQ2"/>
<dbReference type="SUPFAM" id="SSF52540">
    <property type="entry name" value="P-loop containing nucleoside triphosphate hydrolases"/>
    <property type="match status" value="1"/>
</dbReference>
<evidence type="ECO:0000313" key="3">
    <source>
        <dbReference type="Proteomes" id="UP000290289"/>
    </source>
</evidence>